<organism evidence="3 4">
    <name type="scientific">Chryseobacterium lathyri</name>
    <dbReference type="NCBI Taxonomy" id="395933"/>
    <lineage>
        <taxon>Bacteria</taxon>
        <taxon>Pseudomonadati</taxon>
        <taxon>Bacteroidota</taxon>
        <taxon>Flavobacteriia</taxon>
        <taxon>Flavobacteriales</taxon>
        <taxon>Weeksellaceae</taxon>
        <taxon>Chryseobacterium group</taxon>
        <taxon>Chryseobacterium</taxon>
    </lineage>
</organism>
<evidence type="ECO:0000313" key="4">
    <source>
        <dbReference type="Proteomes" id="UP001235513"/>
    </source>
</evidence>
<dbReference type="Gene3D" id="1.20.1260.10">
    <property type="match status" value="1"/>
</dbReference>
<dbReference type="PANTHER" id="PTHR38593">
    <property type="entry name" value="BLR2558 PROTEIN"/>
    <property type="match status" value="1"/>
</dbReference>
<proteinExistence type="predicted"/>
<evidence type="ECO:0000259" key="2">
    <source>
        <dbReference type="Pfam" id="PF13628"/>
    </source>
</evidence>
<keyword evidence="4" id="KW-1185">Reference proteome</keyword>
<dbReference type="Pfam" id="PF13628">
    <property type="entry name" value="DUF4142"/>
    <property type="match status" value="1"/>
</dbReference>
<dbReference type="Proteomes" id="UP001235513">
    <property type="component" value="Unassembled WGS sequence"/>
</dbReference>
<protein>
    <submittedName>
        <fullName evidence="3">Membrane protein</fullName>
    </submittedName>
</protein>
<dbReference type="InterPro" id="IPR025419">
    <property type="entry name" value="DUF4142"/>
</dbReference>
<name>A0ABT9SJA0_9FLAO</name>
<dbReference type="PANTHER" id="PTHR38593:SF1">
    <property type="entry name" value="BLR2558 PROTEIN"/>
    <property type="match status" value="1"/>
</dbReference>
<accession>A0ABT9SJA0</accession>
<reference evidence="3 4" key="1">
    <citation type="submission" date="2023-07" db="EMBL/GenBank/DDBJ databases">
        <title>Sorghum-associated microbial communities from plants grown in Nebraska, USA.</title>
        <authorList>
            <person name="Schachtman D."/>
        </authorList>
    </citation>
    <scope>NUCLEOTIDE SEQUENCE [LARGE SCALE GENOMIC DNA]</scope>
    <source>
        <strain evidence="3 4">CC351</strain>
    </source>
</reference>
<feature type="compositionally biased region" description="Polar residues" evidence="1">
    <location>
        <begin position="22"/>
        <end position="34"/>
    </location>
</feature>
<feature type="compositionally biased region" description="Basic and acidic residues" evidence="1">
    <location>
        <begin position="188"/>
        <end position="203"/>
    </location>
</feature>
<evidence type="ECO:0000256" key="1">
    <source>
        <dbReference type="SAM" id="MobiDB-lite"/>
    </source>
</evidence>
<dbReference type="RefSeq" id="WP_306842119.1">
    <property type="nucleotide sequence ID" value="NZ_JAUSRL010000002.1"/>
</dbReference>
<sequence>MKNSVLTLFAAAALIACKKNETTSVNESTGTPTVSAPAESGMTVTDSTKMADTTATTNSLSDQDKKFADAAATGGMMEVMMGQLAATNASNAEVKALGEMMVKDHSKANDELKKWAKTAGYTLPASLDAEKQKEYDDLKAKKGAEFDQKYTNLMVSDHKKDIEEFKKEASEGKEASLKSFASKTLPTLEHHLMESEKAKNAVK</sequence>
<feature type="region of interest" description="Disordered" evidence="1">
    <location>
        <begin position="176"/>
        <end position="203"/>
    </location>
</feature>
<comment type="caution">
    <text evidence="3">The sequence shown here is derived from an EMBL/GenBank/DDBJ whole genome shotgun (WGS) entry which is preliminary data.</text>
</comment>
<feature type="region of interest" description="Disordered" evidence="1">
    <location>
        <begin position="22"/>
        <end position="44"/>
    </location>
</feature>
<dbReference type="EMBL" id="JAUSRL010000002">
    <property type="protein sequence ID" value="MDP9959368.1"/>
    <property type="molecule type" value="Genomic_DNA"/>
</dbReference>
<dbReference type="InterPro" id="IPR012347">
    <property type="entry name" value="Ferritin-like"/>
</dbReference>
<evidence type="ECO:0000313" key="3">
    <source>
        <dbReference type="EMBL" id="MDP9959368.1"/>
    </source>
</evidence>
<dbReference type="PROSITE" id="PS51257">
    <property type="entry name" value="PROKAR_LIPOPROTEIN"/>
    <property type="match status" value="1"/>
</dbReference>
<gene>
    <name evidence="3" type="ORF">J2T04_001247</name>
</gene>
<feature type="domain" description="DUF4142" evidence="2">
    <location>
        <begin position="63"/>
        <end position="195"/>
    </location>
</feature>